<dbReference type="EMBL" id="JBHSZP010000033">
    <property type="protein sequence ID" value="MFC7091164.1"/>
    <property type="molecule type" value="Genomic_DNA"/>
</dbReference>
<comment type="caution">
    <text evidence="1">The sequence shown here is derived from an EMBL/GenBank/DDBJ whole genome shotgun (WGS) entry which is preliminary data.</text>
</comment>
<name>A0ABW2F564_9GAMM</name>
<gene>
    <name evidence="1" type="ORF">ACFQH5_16595</name>
</gene>
<organism evidence="1 2">
    <name type="scientific">Halomonas salifodinae</name>
    <dbReference type="NCBI Taxonomy" id="438745"/>
    <lineage>
        <taxon>Bacteria</taxon>
        <taxon>Pseudomonadati</taxon>
        <taxon>Pseudomonadota</taxon>
        <taxon>Gammaproteobacteria</taxon>
        <taxon>Oceanospirillales</taxon>
        <taxon>Halomonadaceae</taxon>
        <taxon>Halomonas</taxon>
    </lineage>
</organism>
<evidence type="ECO:0000313" key="2">
    <source>
        <dbReference type="Proteomes" id="UP001596411"/>
    </source>
</evidence>
<reference evidence="2" key="1">
    <citation type="journal article" date="2019" name="Int. J. Syst. Evol. Microbiol.">
        <title>The Global Catalogue of Microorganisms (GCM) 10K type strain sequencing project: providing services to taxonomists for standard genome sequencing and annotation.</title>
        <authorList>
            <consortium name="The Broad Institute Genomics Platform"/>
            <consortium name="The Broad Institute Genome Sequencing Center for Infectious Disease"/>
            <person name="Wu L."/>
            <person name="Ma J."/>
        </authorList>
    </citation>
    <scope>NUCLEOTIDE SEQUENCE [LARGE SCALE GENOMIC DNA]</scope>
    <source>
        <strain evidence="2">CGMCC 1.13666</strain>
    </source>
</reference>
<evidence type="ECO:0000313" key="1">
    <source>
        <dbReference type="EMBL" id="MFC7091164.1"/>
    </source>
</evidence>
<dbReference type="InterPro" id="IPR025455">
    <property type="entry name" value="DUF4276"/>
</dbReference>
<proteinExistence type="predicted"/>
<dbReference type="RefSeq" id="WP_346061949.1">
    <property type="nucleotide sequence ID" value="NZ_BAAADR010000006.1"/>
</dbReference>
<dbReference type="Pfam" id="PF14103">
    <property type="entry name" value="DUF4276"/>
    <property type="match status" value="1"/>
</dbReference>
<keyword evidence="2" id="KW-1185">Reference proteome</keyword>
<dbReference type="Proteomes" id="UP001596411">
    <property type="component" value="Unassembled WGS sequence"/>
</dbReference>
<accession>A0ABW2F564</accession>
<sequence length="201" mass="22563">MVRLGISVEGATEREFVSRVLAPELARYQVYASPIDMRGRVSLQRISREINSLLAMFDFVTTFYDFYGFQKRPQGDVEYLEAAISELVSPEQKHRFMPYVQQYEFEALVLAAHEQAEIVMAIESLGSRLHEIVAASGGAENVNDGYETCPSRRIKALAPQYEKKFHGPVILEEGLAAARAGCPRFDAWLTQLSQLAVQGEV</sequence>
<protein>
    <submittedName>
        <fullName evidence="1">DUF4276 family protein</fullName>
    </submittedName>
</protein>